<protein>
    <submittedName>
        <fullName evidence="2">Uncharacterized protein</fullName>
    </submittedName>
</protein>
<sequence>MSYGYLICSVLILGYGGNFIANTLYYIYEKSIRMGIRGYYYVNFTKGELNENEKRIDDIESETVLQCNNYLKDIFFKMNWKVIEFITLIREYNKKTLRPKFHELTDNYFRKSIKVIHNGDEKYSFKNYKEALAKIDGEEKINYDFILHTNYHKTESKKNYTIISDKLINNYEDQMFPSDVGFIIFQLKTGDVKYDIDIKEPKNYLIKDNVLKSNFFKYYMRNTYNINIGDEFSITYMTNDMSTSTLNNPFFIKFNDIGITSFPIKKEEEKKEESLENRDIKRNLISNIINQEILKEHRD</sequence>
<proteinExistence type="predicted"/>
<evidence type="ECO:0000256" key="1">
    <source>
        <dbReference type="SAM" id="Phobius"/>
    </source>
</evidence>
<name>A0A6C0CWQ5_9ZZZZ</name>
<evidence type="ECO:0000313" key="2">
    <source>
        <dbReference type="EMBL" id="QHT08687.1"/>
    </source>
</evidence>
<reference evidence="2" key="1">
    <citation type="journal article" date="2020" name="Nature">
        <title>Giant virus diversity and host interactions through global metagenomics.</title>
        <authorList>
            <person name="Schulz F."/>
            <person name="Roux S."/>
            <person name="Paez-Espino D."/>
            <person name="Jungbluth S."/>
            <person name="Walsh D.A."/>
            <person name="Denef V.J."/>
            <person name="McMahon K.D."/>
            <person name="Konstantinidis K.T."/>
            <person name="Eloe-Fadrosh E.A."/>
            <person name="Kyrpides N.C."/>
            <person name="Woyke T."/>
        </authorList>
    </citation>
    <scope>NUCLEOTIDE SEQUENCE</scope>
    <source>
        <strain evidence="2">GVMAG-M-3300023109-53</strain>
    </source>
</reference>
<dbReference type="EMBL" id="MN739500">
    <property type="protein sequence ID" value="QHT08687.1"/>
    <property type="molecule type" value="Genomic_DNA"/>
</dbReference>
<keyword evidence="1" id="KW-1133">Transmembrane helix</keyword>
<keyword evidence="1" id="KW-0812">Transmembrane</keyword>
<feature type="transmembrane region" description="Helical" evidence="1">
    <location>
        <begin position="6"/>
        <end position="28"/>
    </location>
</feature>
<dbReference type="AlphaFoldDB" id="A0A6C0CWQ5"/>
<organism evidence="2">
    <name type="scientific">viral metagenome</name>
    <dbReference type="NCBI Taxonomy" id="1070528"/>
    <lineage>
        <taxon>unclassified sequences</taxon>
        <taxon>metagenomes</taxon>
        <taxon>organismal metagenomes</taxon>
    </lineage>
</organism>
<accession>A0A6C0CWQ5</accession>
<keyword evidence="1" id="KW-0472">Membrane</keyword>